<comment type="caution">
    <text evidence="1">The sequence shown here is derived from an EMBL/GenBank/DDBJ whole genome shotgun (WGS) entry which is preliminary data.</text>
</comment>
<dbReference type="InterPro" id="IPR005656">
    <property type="entry name" value="MmgE_PrpD"/>
</dbReference>
<dbReference type="SUPFAM" id="SSF103378">
    <property type="entry name" value="2-methylcitrate dehydratase PrpD"/>
    <property type="match status" value="1"/>
</dbReference>
<dbReference type="PANTHER" id="PTHR16943:SF8">
    <property type="entry name" value="2-METHYLCITRATE DEHYDRATASE"/>
    <property type="match status" value="1"/>
</dbReference>
<name>A0A0V0QCM4_PSEPJ</name>
<accession>A0A0V0QCM4</accession>
<reference evidence="1 2" key="1">
    <citation type="journal article" date="2015" name="Sci. Rep.">
        <title>Genome of the facultative scuticociliatosis pathogen Pseudocohnilembus persalinus provides insight into its virulence through horizontal gene transfer.</title>
        <authorList>
            <person name="Xiong J."/>
            <person name="Wang G."/>
            <person name="Cheng J."/>
            <person name="Tian M."/>
            <person name="Pan X."/>
            <person name="Warren A."/>
            <person name="Jiang C."/>
            <person name="Yuan D."/>
            <person name="Miao W."/>
        </authorList>
    </citation>
    <scope>NUCLEOTIDE SEQUENCE [LARGE SCALE GENOMIC DNA]</scope>
    <source>
        <strain evidence="1">36N120E</strain>
    </source>
</reference>
<dbReference type="OrthoDB" id="2018073at2759"/>
<dbReference type="PANTHER" id="PTHR16943">
    <property type="entry name" value="2-METHYLCITRATE DEHYDRATASE-RELATED"/>
    <property type="match status" value="1"/>
</dbReference>
<evidence type="ECO:0000313" key="2">
    <source>
        <dbReference type="Proteomes" id="UP000054937"/>
    </source>
</evidence>
<dbReference type="Gene3D" id="3.30.1330.120">
    <property type="entry name" value="2-methylcitrate dehydratase PrpD"/>
    <property type="match status" value="1"/>
</dbReference>
<dbReference type="InterPro" id="IPR042188">
    <property type="entry name" value="MmgE/PrpD_sf_2"/>
</dbReference>
<protein>
    <submittedName>
        <fullName evidence="1">MmgE/PrpD</fullName>
    </submittedName>
</protein>
<dbReference type="AlphaFoldDB" id="A0A0V0QCM4"/>
<proteinExistence type="predicted"/>
<keyword evidence="2" id="KW-1185">Reference proteome</keyword>
<dbReference type="Proteomes" id="UP000054937">
    <property type="component" value="Unassembled WGS sequence"/>
</dbReference>
<dbReference type="OMA" id="ARNTECD"/>
<dbReference type="GO" id="GO:0016829">
    <property type="term" value="F:lyase activity"/>
    <property type="evidence" value="ECO:0007669"/>
    <property type="project" value="InterPro"/>
</dbReference>
<evidence type="ECO:0000313" key="1">
    <source>
        <dbReference type="EMBL" id="KRW99981.1"/>
    </source>
</evidence>
<dbReference type="InParanoid" id="A0A0V0QCM4"/>
<gene>
    <name evidence="1" type="ORF">PPERSA_13055</name>
</gene>
<dbReference type="EMBL" id="LDAU01000199">
    <property type="protein sequence ID" value="KRW99981.1"/>
    <property type="molecule type" value="Genomic_DNA"/>
</dbReference>
<dbReference type="InterPro" id="IPR036148">
    <property type="entry name" value="MmgE/PrpD_sf"/>
</dbReference>
<sequence>MGATPQQIEHAIGMFVAHYIPFRAIRAGKQLSDSKGASAAISTEAALHCIQRAMNGFVGPKDIFRNPEAIFRLNEPTKGDSPFDIVLSQDGTDFAVMGMHFKLGLYEHQSAGALEAIMKLLYQHKFVEHNNIDIIENIDIVCYEPAFGIIGDPAKRTPTTRQSADHSMVYIISTLLRKAFEDPKFNEKLQNTESLNQVWTSLMLEPQDYSYPALYNKTTRALMEKTGFTHGGKEYDEKYPEGIPTSVKITLKGGKVLDSSLQMFPSGHARNTECDLSGILSHKFRLLGQLALATPEEVDGMVNKLQSLETLSNDDLQTLYNCNIKYHNVSVDDDKFNLVNKY</sequence>
<organism evidence="1 2">
    <name type="scientific">Pseudocohnilembus persalinus</name>
    <name type="common">Ciliate</name>
    <dbReference type="NCBI Taxonomy" id="266149"/>
    <lineage>
        <taxon>Eukaryota</taxon>
        <taxon>Sar</taxon>
        <taxon>Alveolata</taxon>
        <taxon>Ciliophora</taxon>
        <taxon>Intramacronucleata</taxon>
        <taxon>Oligohymenophorea</taxon>
        <taxon>Scuticociliatia</taxon>
        <taxon>Philasterida</taxon>
        <taxon>Pseudocohnilembidae</taxon>
        <taxon>Pseudocohnilembus</taxon>
    </lineage>
</organism>